<accession>A0ABD5VBX6</accession>
<dbReference type="RefSeq" id="WP_340604972.1">
    <property type="nucleotide sequence ID" value="NZ_JBBMXV010000004.1"/>
</dbReference>
<dbReference type="InterPro" id="IPR006311">
    <property type="entry name" value="TAT_signal"/>
</dbReference>
<organism evidence="2 3">
    <name type="scientific">Halalkalicoccus tibetensis</name>
    <dbReference type="NCBI Taxonomy" id="175632"/>
    <lineage>
        <taxon>Archaea</taxon>
        <taxon>Methanobacteriati</taxon>
        <taxon>Methanobacteriota</taxon>
        <taxon>Stenosarchaea group</taxon>
        <taxon>Halobacteria</taxon>
        <taxon>Halobacteriales</taxon>
        <taxon>Halococcaceae</taxon>
        <taxon>Halalkalicoccus</taxon>
    </lineage>
</organism>
<comment type="caution">
    <text evidence="2">The sequence shown here is derived from an EMBL/GenBank/DDBJ whole genome shotgun (WGS) entry which is preliminary data.</text>
</comment>
<proteinExistence type="predicted"/>
<dbReference type="Proteomes" id="UP001596312">
    <property type="component" value="Unassembled WGS sequence"/>
</dbReference>
<dbReference type="EMBL" id="JBHSXQ010000004">
    <property type="protein sequence ID" value="MFC6906404.1"/>
    <property type="molecule type" value="Genomic_DNA"/>
</dbReference>
<feature type="compositionally biased region" description="Acidic residues" evidence="1">
    <location>
        <begin position="31"/>
        <end position="75"/>
    </location>
</feature>
<evidence type="ECO:0008006" key="4">
    <source>
        <dbReference type="Google" id="ProtNLM"/>
    </source>
</evidence>
<dbReference type="PROSITE" id="PS51318">
    <property type="entry name" value="TAT"/>
    <property type="match status" value="1"/>
</dbReference>
<reference evidence="2 3" key="1">
    <citation type="journal article" date="2019" name="Int. J. Syst. Evol. Microbiol.">
        <title>The Global Catalogue of Microorganisms (GCM) 10K type strain sequencing project: providing services to taxonomists for standard genome sequencing and annotation.</title>
        <authorList>
            <consortium name="The Broad Institute Genomics Platform"/>
            <consortium name="The Broad Institute Genome Sequencing Center for Infectious Disease"/>
            <person name="Wu L."/>
            <person name="Ma J."/>
        </authorList>
    </citation>
    <scope>NUCLEOTIDE SEQUENCE [LARGE SCALE GENOMIC DNA]</scope>
    <source>
        <strain evidence="2 3">CGMCC 1.3240</strain>
    </source>
</reference>
<name>A0ABD5VBX6_9EURY</name>
<protein>
    <recommendedName>
        <fullName evidence="4">TAT (Twin-arginine translocation) pathway signal sequence</fullName>
    </recommendedName>
</protein>
<sequence>MTHDRSTTGRRGFLVLAGTAAAGTAALAGCTDEEDEAGEPADESEATDEDDQDPAPASDDESEPADEDEDEDEGA</sequence>
<gene>
    <name evidence="2" type="ORF">ACFQGH_14505</name>
</gene>
<keyword evidence="3" id="KW-1185">Reference proteome</keyword>
<dbReference type="AlphaFoldDB" id="A0ABD5VBX6"/>
<evidence type="ECO:0000313" key="3">
    <source>
        <dbReference type="Proteomes" id="UP001596312"/>
    </source>
</evidence>
<evidence type="ECO:0000256" key="1">
    <source>
        <dbReference type="SAM" id="MobiDB-lite"/>
    </source>
</evidence>
<feature type="region of interest" description="Disordered" evidence="1">
    <location>
        <begin position="26"/>
        <end position="75"/>
    </location>
</feature>
<evidence type="ECO:0000313" key="2">
    <source>
        <dbReference type="EMBL" id="MFC6906404.1"/>
    </source>
</evidence>
<dbReference type="PROSITE" id="PS51257">
    <property type="entry name" value="PROKAR_LIPOPROTEIN"/>
    <property type="match status" value="1"/>
</dbReference>